<name>A0ABS1MJJ9_9ACTN</name>
<comment type="caution">
    <text evidence="2">The sequence shown here is derived from an EMBL/GenBank/DDBJ whole genome shotgun (WGS) entry which is preliminary data.</text>
</comment>
<feature type="region of interest" description="Disordered" evidence="1">
    <location>
        <begin position="1"/>
        <end position="29"/>
    </location>
</feature>
<organism evidence="2 3">
    <name type="scientific">Streptomyces siderophoricus</name>
    <dbReference type="NCBI Taxonomy" id="2802281"/>
    <lineage>
        <taxon>Bacteria</taxon>
        <taxon>Bacillati</taxon>
        <taxon>Actinomycetota</taxon>
        <taxon>Actinomycetes</taxon>
        <taxon>Kitasatosporales</taxon>
        <taxon>Streptomycetaceae</taxon>
        <taxon>Streptomyces</taxon>
    </lineage>
</organism>
<proteinExistence type="predicted"/>
<dbReference type="EMBL" id="JAERRI010000001">
    <property type="protein sequence ID" value="MBL1088252.1"/>
    <property type="molecule type" value="Genomic_DNA"/>
</dbReference>
<evidence type="ECO:0000313" key="3">
    <source>
        <dbReference type="Proteomes" id="UP000629371"/>
    </source>
</evidence>
<reference evidence="2 3" key="1">
    <citation type="submission" date="2021-01" db="EMBL/GenBank/DDBJ databases">
        <title>WGS of actinomycetes isolated from Thailand.</title>
        <authorList>
            <person name="Thawai C."/>
        </authorList>
    </citation>
    <scope>NUCLEOTIDE SEQUENCE [LARGE SCALE GENOMIC DNA]</scope>
    <source>
        <strain evidence="2 3">CH9-7</strain>
    </source>
</reference>
<keyword evidence="3" id="KW-1185">Reference proteome</keyword>
<accession>A0ABS1MJJ9</accession>
<sequence>MPTHHNRPEGPTTYGHGGLAQHHGDAHPLQERHHRLEVAQLAVRVHADARQSLPGHVRVVPDKREGPAGRLAAALAAAQRVPPLVPWEFPAADRLTDRAVQNRDVRGVPPVQLAHHAGLFGTQAHLREP</sequence>
<evidence type="ECO:0000313" key="2">
    <source>
        <dbReference type="EMBL" id="MBL1088252.1"/>
    </source>
</evidence>
<protein>
    <submittedName>
        <fullName evidence="2">Uncharacterized protein</fullName>
    </submittedName>
</protein>
<dbReference type="Proteomes" id="UP000629371">
    <property type="component" value="Unassembled WGS sequence"/>
</dbReference>
<dbReference type="RefSeq" id="WP_201801404.1">
    <property type="nucleotide sequence ID" value="NZ_JAERRI010000001.1"/>
</dbReference>
<gene>
    <name evidence="2" type="ORF">JK360_02380</name>
</gene>
<evidence type="ECO:0000256" key="1">
    <source>
        <dbReference type="SAM" id="MobiDB-lite"/>
    </source>
</evidence>